<gene>
    <name evidence="1" type="ORF">TR102459</name>
</gene>
<dbReference type="EMBL" id="GEEE01012628">
    <property type="protein sequence ID" value="JAP50597.1"/>
    <property type="molecule type" value="Transcribed_RNA"/>
</dbReference>
<organism evidence="1">
    <name type="scientific">Schistocephalus solidus</name>
    <name type="common">Tapeworm</name>
    <dbReference type="NCBI Taxonomy" id="70667"/>
    <lineage>
        <taxon>Eukaryota</taxon>
        <taxon>Metazoa</taxon>
        <taxon>Spiralia</taxon>
        <taxon>Lophotrochozoa</taxon>
        <taxon>Platyhelminthes</taxon>
        <taxon>Cestoda</taxon>
        <taxon>Eucestoda</taxon>
        <taxon>Diphyllobothriidea</taxon>
        <taxon>Diphyllobothriidae</taxon>
        <taxon>Schistocephalus</taxon>
    </lineage>
</organism>
<dbReference type="AlphaFoldDB" id="A0A0X3PL77"/>
<evidence type="ECO:0000313" key="1">
    <source>
        <dbReference type="EMBL" id="JAP50597.1"/>
    </source>
</evidence>
<protein>
    <submittedName>
        <fullName evidence="1">Uncharacterized protein</fullName>
    </submittedName>
</protein>
<sequence length="112" mass="12570">MANRSPRLVMRAILVPQLCYSGRLRSAIFSFGRVGGGITNPWDSSKENRHCRRIKSSRKAANTKSINSSLEGIPTKTGMTFFGLMRVLTTPCRHNWKVVWGKCCRTTHNSAD</sequence>
<name>A0A0X3PL77_SCHSO</name>
<reference evidence="1" key="1">
    <citation type="submission" date="2016-01" db="EMBL/GenBank/DDBJ databases">
        <title>Reference transcriptome for the parasite Schistocephalus solidus: insights into the molecular evolution of parasitism.</title>
        <authorList>
            <person name="Hebert F.O."/>
            <person name="Grambauer S."/>
            <person name="Barber I."/>
            <person name="Landry C.R."/>
            <person name="Aubin-Horth N."/>
        </authorList>
    </citation>
    <scope>NUCLEOTIDE SEQUENCE</scope>
</reference>
<accession>A0A0X3PL77</accession>
<proteinExistence type="predicted"/>